<dbReference type="EMBL" id="CAJNOB010000023">
    <property type="protein sequence ID" value="CAF0699138.1"/>
    <property type="molecule type" value="Genomic_DNA"/>
</dbReference>
<dbReference type="Proteomes" id="UP000663859">
    <property type="component" value="Unassembled WGS sequence"/>
</dbReference>
<evidence type="ECO:0000256" key="1">
    <source>
        <dbReference type="ARBA" id="ARBA00004824"/>
    </source>
</evidence>
<reference evidence="9" key="1">
    <citation type="submission" date="2021-02" db="EMBL/GenBank/DDBJ databases">
        <authorList>
            <person name="Cremers G."/>
            <person name="Picone N."/>
        </authorList>
    </citation>
    <scope>NUCLEOTIDE SEQUENCE</scope>
    <source>
        <strain evidence="9">PQ17</strain>
    </source>
</reference>
<evidence type="ECO:0000256" key="6">
    <source>
        <dbReference type="ARBA" id="ARBA00048212"/>
    </source>
</evidence>
<comment type="pathway">
    <text evidence="2">Amino-acid biosynthesis; L-valine biosynthesis; L-valine from pyruvate: step 4/4.</text>
</comment>
<comment type="similarity">
    <text evidence="4">Belongs to the class-IV pyridoxal-phosphate-dependent aminotransferase family.</text>
</comment>
<gene>
    <name evidence="9" type="ORF">MPNT_30137</name>
</gene>
<dbReference type="SUPFAM" id="SSF56752">
    <property type="entry name" value="D-aminoacid aminotransferase-like PLP-dependent enzymes"/>
    <property type="match status" value="1"/>
</dbReference>
<accession>A0A8J2BU58</accession>
<evidence type="ECO:0000313" key="10">
    <source>
        <dbReference type="Proteomes" id="UP000663859"/>
    </source>
</evidence>
<dbReference type="InterPro" id="IPR036038">
    <property type="entry name" value="Aminotransferase-like"/>
</dbReference>
<evidence type="ECO:0000313" key="9">
    <source>
        <dbReference type="EMBL" id="CAF0699138.1"/>
    </source>
</evidence>
<evidence type="ECO:0000256" key="4">
    <source>
        <dbReference type="ARBA" id="ARBA00009320"/>
    </source>
</evidence>
<comment type="catalytic activity">
    <reaction evidence="8">
        <text>L-leucine + 2-oxoglutarate = 4-methyl-2-oxopentanoate + L-glutamate</text>
        <dbReference type="Rhea" id="RHEA:18321"/>
        <dbReference type="ChEBI" id="CHEBI:16810"/>
        <dbReference type="ChEBI" id="CHEBI:17865"/>
        <dbReference type="ChEBI" id="CHEBI:29985"/>
        <dbReference type="ChEBI" id="CHEBI:57427"/>
        <dbReference type="EC" id="2.6.1.42"/>
    </reaction>
</comment>
<evidence type="ECO:0000256" key="5">
    <source>
        <dbReference type="ARBA" id="ARBA00013053"/>
    </source>
</evidence>
<dbReference type="Gene3D" id="3.20.10.10">
    <property type="entry name" value="D-amino Acid Aminotransferase, subunit A, domain 2"/>
    <property type="match status" value="1"/>
</dbReference>
<dbReference type="InterPro" id="IPR001544">
    <property type="entry name" value="Aminotrans_IV"/>
</dbReference>
<sequence>MPPKSLPPTPLPPRMTGLPGKIPFRPGYGLFETLRVNEGKVLFLEEHWEALCAGAQILGLDVPLDFRSLAKTLPRQTGRWRWIVWDGGAEEFFQKETPPTPRLWTLELAPQRVGKANWDARYKTLSYLTHLQALASVSADEAILVNEDGRVASGARSNLFWVCDGRIYTPSVQCGCRAGVIRRWVLYQFAIVEGEFPLQELEKAEEAFCTNSWVGIQPVGKLLGRTLPLGPVTRDILQRYLSCTG</sequence>
<dbReference type="GO" id="GO:0046394">
    <property type="term" value="P:carboxylic acid biosynthetic process"/>
    <property type="evidence" value="ECO:0007669"/>
    <property type="project" value="UniProtKB-ARBA"/>
</dbReference>
<keyword evidence="10" id="KW-1185">Reference proteome</keyword>
<evidence type="ECO:0000256" key="8">
    <source>
        <dbReference type="ARBA" id="ARBA00049229"/>
    </source>
</evidence>
<comment type="caution">
    <text evidence="9">The sequence shown here is derived from an EMBL/GenBank/DDBJ whole genome shotgun (WGS) entry which is preliminary data.</text>
</comment>
<dbReference type="CDD" id="cd00449">
    <property type="entry name" value="PLPDE_IV"/>
    <property type="match status" value="1"/>
</dbReference>
<dbReference type="AlphaFoldDB" id="A0A8J2BU58"/>
<protein>
    <recommendedName>
        <fullName evidence="5">branched-chain-amino-acid transaminase</fullName>
        <ecNumber evidence="5">2.6.1.42</ecNumber>
    </recommendedName>
</protein>
<evidence type="ECO:0000256" key="3">
    <source>
        <dbReference type="ARBA" id="ARBA00005072"/>
    </source>
</evidence>
<dbReference type="PANTHER" id="PTHR42743">
    <property type="entry name" value="AMINO-ACID AMINOTRANSFERASE"/>
    <property type="match status" value="1"/>
</dbReference>
<keyword evidence="9" id="KW-0456">Lyase</keyword>
<comment type="pathway">
    <text evidence="1">Amino-acid biosynthesis; L-isoleucine biosynthesis; L-isoleucine from 2-oxobutanoate: step 4/4.</text>
</comment>
<dbReference type="InterPro" id="IPR043132">
    <property type="entry name" value="BCAT-like_C"/>
</dbReference>
<dbReference type="PANTHER" id="PTHR42743:SF11">
    <property type="entry name" value="AMINODEOXYCHORISMATE LYASE"/>
    <property type="match status" value="1"/>
</dbReference>
<dbReference type="RefSeq" id="WP_214096365.1">
    <property type="nucleotide sequence ID" value="NZ_CAJNOB010000023.1"/>
</dbReference>
<dbReference type="GO" id="GO:0016829">
    <property type="term" value="F:lyase activity"/>
    <property type="evidence" value="ECO:0007669"/>
    <property type="project" value="UniProtKB-KW"/>
</dbReference>
<comment type="pathway">
    <text evidence="3">Amino-acid biosynthesis; L-leucine biosynthesis; L-leucine from 3-methyl-2-oxobutanoate: step 4/4.</text>
</comment>
<dbReference type="Pfam" id="PF01063">
    <property type="entry name" value="Aminotran_4"/>
    <property type="match status" value="1"/>
</dbReference>
<evidence type="ECO:0000256" key="7">
    <source>
        <dbReference type="ARBA" id="ARBA00048798"/>
    </source>
</evidence>
<organism evidence="9 10">
    <name type="scientific">Candidatus Methylacidithermus pantelleriae</name>
    <dbReference type="NCBI Taxonomy" id="2744239"/>
    <lineage>
        <taxon>Bacteria</taxon>
        <taxon>Pseudomonadati</taxon>
        <taxon>Verrucomicrobiota</taxon>
        <taxon>Methylacidiphilae</taxon>
        <taxon>Methylacidiphilales</taxon>
        <taxon>Methylacidiphilaceae</taxon>
        <taxon>Candidatus Methylacidithermus</taxon>
    </lineage>
</organism>
<dbReference type="Gene3D" id="3.30.470.10">
    <property type="match status" value="1"/>
</dbReference>
<name>A0A8J2BU58_9BACT</name>
<proteinExistence type="inferred from homology"/>
<comment type="catalytic activity">
    <reaction evidence="6">
        <text>L-valine + 2-oxoglutarate = 3-methyl-2-oxobutanoate + L-glutamate</text>
        <dbReference type="Rhea" id="RHEA:24813"/>
        <dbReference type="ChEBI" id="CHEBI:11851"/>
        <dbReference type="ChEBI" id="CHEBI:16810"/>
        <dbReference type="ChEBI" id="CHEBI:29985"/>
        <dbReference type="ChEBI" id="CHEBI:57762"/>
        <dbReference type="EC" id="2.6.1.42"/>
    </reaction>
</comment>
<comment type="catalytic activity">
    <reaction evidence="7">
        <text>L-isoleucine + 2-oxoglutarate = (S)-3-methyl-2-oxopentanoate + L-glutamate</text>
        <dbReference type="Rhea" id="RHEA:24801"/>
        <dbReference type="ChEBI" id="CHEBI:16810"/>
        <dbReference type="ChEBI" id="CHEBI:29985"/>
        <dbReference type="ChEBI" id="CHEBI:35146"/>
        <dbReference type="ChEBI" id="CHEBI:58045"/>
        <dbReference type="EC" id="2.6.1.42"/>
    </reaction>
</comment>
<evidence type="ECO:0000256" key="2">
    <source>
        <dbReference type="ARBA" id="ARBA00004931"/>
    </source>
</evidence>
<dbReference type="InterPro" id="IPR050571">
    <property type="entry name" value="Class-IV_PLP-Dep_Aminotrnsfr"/>
</dbReference>
<dbReference type="InterPro" id="IPR043131">
    <property type="entry name" value="BCAT-like_N"/>
</dbReference>
<dbReference type="EC" id="2.6.1.42" evidence="5"/>
<dbReference type="GO" id="GO:0004084">
    <property type="term" value="F:branched-chain-amino-acid transaminase activity"/>
    <property type="evidence" value="ECO:0007669"/>
    <property type="project" value="UniProtKB-EC"/>
</dbReference>